<organism evidence="5 6">
    <name type="scientific">Podospora didyma</name>
    <dbReference type="NCBI Taxonomy" id="330526"/>
    <lineage>
        <taxon>Eukaryota</taxon>
        <taxon>Fungi</taxon>
        <taxon>Dikarya</taxon>
        <taxon>Ascomycota</taxon>
        <taxon>Pezizomycotina</taxon>
        <taxon>Sordariomycetes</taxon>
        <taxon>Sordariomycetidae</taxon>
        <taxon>Sordariales</taxon>
        <taxon>Podosporaceae</taxon>
        <taxon>Podospora</taxon>
    </lineage>
</organism>
<dbReference type="GO" id="GO:0008171">
    <property type="term" value="F:O-methyltransferase activity"/>
    <property type="evidence" value="ECO:0007669"/>
    <property type="project" value="InterPro"/>
</dbReference>
<evidence type="ECO:0000256" key="3">
    <source>
        <dbReference type="ARBA" id="ARBA00022691"/>
    </source>
</evidence>
<dbReference type="Gene3D" id="3.40.50.150">
    <property type="entry name" value="Vaccinia Virus protein VP39"/>
    <property type="match status" value="1"/>
</dbReference>
<dbReference type="PANTHER" id="PTHR10509:SF14">
    <property type="entry name" value="CAFFEOYL-COA O-METHYLTRANSFERASE 3-RELATED"/>
    <property type="match status" value="1"/>
</dbReference>
<keyword evidence="1" id="KW-0489">Methyltransferase</keyword>
<name>A0AAE0P910_9PEZI</name>
<proteinExistence type="inferred from homology"/>
<dbReference type="Pfam" id="PF01596">
    <property type="entry name" value="Methyltransf_3"/>
    <property type="match status" value="1"/>
</dbReference>
<dbReference type="InterPro" id="IPR002935">
    <property type="entry name" value="SAM_O-MeTrfase"/>
</dbReference>
<dbReference type="InterPro" id="IPR050362">
    <property type="entry name" value="Cation-dep_OMT"/>
</dbReference>
<gene>
    <name evidence="5" type="ORF">B0H63DRAFT_462960</name>
</gene>
<evidence type="ECO:0000256" key="1">
    <source>
        <dbReference type="ARBA" id="ARBA00022603"/>
    </source>
</evidence>
<evidence type="ECO:0000313" key="6">
    <source>
        <dbReference type="Proteomes" id="UP001285441"/>
    </source>
</evidence>
<dbReference type="PROSITE" id="PS51682">
    <property type="entry name" value="SAM_OMT_I"/>
    <property type="match status" value="1"/>
</dbReference>
<comment type="similarity">
    <text evidence="4">Belongs to the class I-like SAM-binding methyltransferase superfamily. Cation-dependent O-methyltransferase family.</text>
</comment>
<dbReference type="Proteomes" id="UP001285441">
    <property type="component" value="Unassembled WGS sequence"/>
</dbReference>
<comment type="caution">
    <text evidence="5">The sequence shown here is derived from an EMBL/GenBank/DDBJ whole genome shotgun (WGS) entry which is preliminary data.</text>
</comment>
<accession>A0AAE0P910</accession>
<reference evidence="5" key="2">
    <citation type="submission" date="2023-06" db="EMBL/GenBank/DDBJ databases">
        <authorList>
            <consortium name="Lawrence Berkeley National Laboratory"/>
            <person name="Haridas S."/>
            <person name="Hensen N."/>
            <person name="Bonometti L."/>
            <person name="Westerberg I."/>
            <person name="Brannstrom I.O."/>
            <person name="Guillou S."/>
            <person name="Cros-Aarteil S."/>
            <person name="Calhoun S."/>
            <person name="Kuo A."/>
            <person name="Mondo S."/>
            <person name="Pangilinan J."/>
            <person name="Riley R."/>
            <person name="LaButti K."/>
            <person name="Andreopoulos B."/>
            <person name="Lipzen A."/>
            <person name="Chen C."/>
            <person name="Yanf M."/>
            <person name="Daum C."/>
            <person name="Ng V."/>
            <person name="Clum A."/>
            <person name="Steindorff A."/>
            <person name="Ohm R."/>
            <person name="Martin F."/>
            <person name="Silar P."/>
            <person name="Natvig D."/>
            <person name="Lalanne C."/>
            <person name="Gautier V."/>
            <person name="Ament-velasquez S.L."/>
            <person name="Kruys A."/>
            <person name="Hutchinson M.I."/>
            <person name="Powell A.J."/>
            <person name="Barry K."/>
            <person name="Miller A.N."/>
            <person name="Grigoriev I.V."/>
            <person name="Debuchy R."/>
            <person name="Gladieux P."/>
            <person name="Thoren M.H."/>
            <person name="Johannesson H."/>
        </authorList>
    </citation>
    <scope>NUCLEOTIDE SEQUENCE</scope>
    <source>
        <strain evidence="5">CBS 232.78</strain>
    </source>
</reference>
<dbReference type="EMBL" id="JAULSW010000001">
    <property type="protein sequence ID" value="KAK3395280.1"/>
    <property type="molecule type" value="Genomic_DNA"/>
</dbReference>
<reference evidence="5" key="1">
    <citation type="journal article" date="2023" name="Mol. Phylogenet. Evol.">
        <title>Genome-scale phylogeny and comparative genomics of the fungal order Sordariales.</title>
        <authorList>
            <person name="Hensen N."/>
            <person name="Bonometti L."/>
            <person name="Westerberg I."/>
            <person name="Brannstrom I.O."/>
            <person name="Guillou S."/>
            <person name="Cros-Aarteil S."/>
            <person name="Calhoun S."/>
            <person name="Haridas S."/>
            <person name="Kuo A."/>
            <person name="Mondo S."/>
            <person name="Pangilinan J."/>
            <person name="Riley R."/>
            <person name="LaButti K."/>
            <person name="Andreopoulos B."/>
            <person name="Lipzen A."/>
            <person name="Chen C."/>
            <person name="Yan M."/>
            <person name="Daum C."/>
            <person name="Ng V."/>
            <person name="Clum A."/>
            <person name="Steindorff A."/>
            <person name="Ohm R.A."/>
            <person name="Martin F."/>
            <person name="Silar P."/>
            <person name="Natvig D.O."/>
            <person name="Lalanne C."/>
            <person name="Gautier V."/>
            <person name="Ament-Velasquez S.L."/>
            <person name="Kruys A."/>
            <person name="Hutchinson M.I."/>
            <person name="Powell A.J."/>
            <person name="Barry K."/>
            <person name="Miller A.N."/>
            <person name="Grigoriev I.V."/>
            <person name="Debuchy R."/>
            <person name="Gladieux P."/>
            <person name="Hiltunen Thoren M."/>
            <person name="Johannesson H."/>
        </authorList>
    </citation>
    <scope>NUCLEOTIDE SEQUENCE</scope>
    <source>
        <strain evidence="5">CBS 232.78</strain>
    </source>
</reference>
<evidence type="ECO:0000256" key="2">
    <source>
        <dbReference type="ARBA" id="ARBA00022679"/>
    </source>
</evidence>
<dbReference type="GO" id="GO:0032259">
    <property type="term" value="P:methylation"/>
    <property type="evidence" value="ECO:0007669"/>
    <property type="project" value="UniProtKB-KW"/>
</dbReference>
<keyword evidence="2" id="KW-0808">Transferase</keyword>
<keyword evidence="3" id="KW-0949">S-adenosyl-L-methionine</keyword>
<dbReference type="GO" id="GO:0008757">
    <property type="term" value="F:S-adenosylmethionine-dependent methyltransferase activity"/>
    <property type="evidence" value="ECO:0007669"/>
    <property type="project" value="TreeGrafter"/>
</dbReference>
<sequence>MAQNTSSSRPAADHTASIISLAQRSLLTPNDALQNALASSNKHGLRPVQVTPLQGQLLAIQAQLIGAKSVLEIGVLGGYSTIWFAQAGAHVTGIEIDPKHRDVALANINAAGFDDSKVEIILGAALEVLPKLAAEGRVFDFVFIDASWDEQWEYFDWAVKLTRPKGAIYVDNVVRALVYNGTVDETKESIVTKVGKDERVRATLVPTAFKQQGAEDEVDGYLLAIVKG</sequence>
<evidence type="ECO:0000256" key="4">
    <source>
        <dbReference type="ARBA" id="ARBA00023453"/>
    </source>
</evidence>
<dbReference type="CDD" id="cd02440">
    <property type="entry name" value="AdoMet_MTases"/>
    <property type="match status" value="1"/>
</dbReference>
<evidence type="ECO:0000313" key="5">
    <source>
        <dbReference type="EMBL" id="KAK3395280.1"/>
    </source>
</evidence>
<dbReference type="InterPro" id="IPR029063">
    <property type="entry name" value="SAM-dependent_MTases_sf"/>
</dbReference>
<protein>
    <submittedName>
        <fullName evidence="5">O-methyltransferase, family 3</fullName>
    </submittedName>
</protein>
<dbReference type="AlphaFoldDB" id="A0AAE0P910"/>
<keyword evidence="6" id="KW-1185">Reference proteome</keyword>
<dbReference type="SUPFAM" id="SSF53335">
    <property type="entry name" value="S-adenosyl-L-methionine-dependent methyltransferases"/>
    <property type="match status" value="1"/>
</dbReference>
<dbReference type="PANTHER" id="PTHR10509">
    <property type="entry name" value="O-METHYLTRANSFERASE-RELATED"/>
    <property type="match status" value="1"/>
</dbReference>